<accession>A0A644YA91</accession>
<keyword evidence="3 6" id="KW-0812">Transmembrane</keyword>
<keyword evidence="2" id="KW-1003">Cell membrane</keyword>
<evidence type="ECO:0000256" key="2">
    <source>
        <dbReference type="ARBA" id="ARBA00022475"/>
    </source>
</evidence>
<dbReference type="GO" id="GO:0015920">
    <property type="term" value="P:lipopolysaccharide transport"/>
    <property type="evidence" value="ECO:0007669"/>
    <property type="project" value="TreeGrafter"/>
</dbReference>
<evidence type="ECO:0008006" key="8">
    <source>
        <dbReference type="Google" id="ProtNLM"/>
    </source>
</evidence>
<evidence type="ECO:0000256" key="6">
    <source>
        <dbReference type="SAM" id="Phobius"/>
    </source>
</evidence>
<proteinExistence type="predicted"/>
<dbReference type="EMBL" id="VSSQ01004354">
    <property type="protein sequence ID" value="MPM24838.1"/>
    <property type="molecule type" value="Genomic_DNA"/>
</dbReference>
<feature type="transmembrane region" description="Helical" evidence="6">
    <location>
        <begin position="339"/>
        <end position="360"/>
    </location>
</feature>
<evidence type="ECO:0000256" key="1">
    <source>
        <dbReference type="ARBA" id="ARBA00004651"/>
    </source>
</evidence>
<protein>
    <recommendedName>
        <fullName evidence="8">Lipopolysaccharide export system permease protein LptG</fullName>
    </recommendedName>
</protein>
<comment type="caution">
    <text evidence="7">The sequence shown here is derived from an EMBL/GenBank/DDBJ whole genome shotgun (WGS) entry which is preliminary data.</text>
</comment>
<gene>
    <name evidence="7" type="ORF">SDC9_71324</name>
</gene>
<dbReference type="Pfam" id="PF03739">
    <property type="entry name" value="LptF_LptG"/>
    <property type="match status" value="1"/>
</dbReference>
<dbReference type="InterPro" id="IPR005495">
    <property type="entry name" value="LptG/LptF_permease"/>
</dbReference>
<keyword evidence="5 6" id="KW-0472">Membrane</keyword>
<feature type="transmembrane region" description="Helical" evidence="6">
    <location>
        <begin position="104"/>
        <end position="127"/>
    </location>
</feature>
<dbReference type="PANTHER" id="PTHR33529:SF8">
    <property type="entry name" value="PERMEASE, YJGP_YJGQ FAMILY"/>
    <property type="match status" value="1"/>
</dbReference>
<organism evidence="7">
    <name type="scientific">bioreactor metagenome</name>
    <dbReference type="NCBI Taxonomy" id="1076179"/>
    <lineage>
        <taxon>unclassified sequences</taxon>
        <taxon>metagenomes</taxon>
        <taxon>ecological metagenomes</taxon>
    </lineage>
</organism>
<feature type="transmembrane region" description="Helical" evidence="6">
    <location>
        <begin position="12"/>
        <end position="34"/>
    </location>
</feature>
<evidence type="ECO:0000256" key="5">
    <source>
        <dbReference type="ARBA" id="ARBA00023136"/>
    </source>
</evidence>
<dbReference type="PANTHER" id="PTHR33529">
    <property type="entry name" value="SLR0882 PROTEIN-RELATED"/>
    <property type="match status" value="1"/>
</dbReference>
<comment type="subcellular location">
    <subcellularLocation>
        <location evidence="1">Cell membrane</location>
        <topology evidence="1">Multi-pass membrane protein</topology>
    </subcellularLocation>
</comment>
<feature type="transmembrane region" description="Helical" evidence="6">
    <location>
        <begin position="61"/>
        <end position="83"/>
    </location>
</feature>
<keyword evidence="4 6" id="KW-1133">Transmembrane helix</keyword>
<dbReference type="GO" id="GO:0043190">
    <property type="term" value="C:ATP-binding cassette (ABC) transporter complex"/>
    <property type="evidence" value="ECO:0007669"/>
    <property type="project" value="TreeGrafter"/>
</dbReference>
<name>A0A644YA91_9ZZZZ</name>
<evidence type="ECO:0000313" key="7">
    <source>
        <dbReference type="EMBL" id="MPM24838.1"/>
    </source>
</evidence>
<reference evidence="7" key="1">
    <citation type="submission" date="2019-08" db="EMBL/GenBank/DDBJ databases">
        <authorList>
            <person name="Kucharzyk K."/>
            <person name="Murdoch R.W."/>
            <person name="Higgins S."/>
            <person name="Loffler F."/>
        </authorList>
    </citation>
    <scope>NUCLEOTIDE SEQUENCE</scope>
</reference>
<feature type="transmembrane region" description="Helical" evidence="6">
    <location>
        <begin position="306"/>
        <end position="327"/>
    </location>
</feature>
<dbReference type="AlphaFoldDB" id="A0A644YA91"/>
<sequence>MNLRVNILDKYIIKKFIGTYFFAILIFIVIVIIFDISEKIDDFVEKGASLEGIVFQYYANFIPYFMNMFNPLFVFIAVIFFTSKLASHTEITAMLAGGISFQRLLYPYFLSALVIAIFSLTLNLFVIPPANKVRLEFTDKFIKDKFVNTSRDIHLQLHPGTYVYMESFNSWNNTASRFTLETIDGHTIVSKLSAETAVWDTAAKGWKLYNYYIRKQGDKGLEISHGQSIDTVINLSAEDLNRRDNVVESYNYNQLNDLIETQKMRGDKRVIYAQIEKHTRFALPFSAFILTLIGVSLSSKKRKGGIGMNIGIGLVLSFSYILFLRFSQMFVHAGVLPPWIALWVPNMLYALIAAFLYRIAPK</sequence>
<evidence type="ECO:0000256" key="3">
    <source>
        <dbReference type="ARBA" id="ARBA00022692"/>
    </source>
</evidence>
<feature type="transmembrane region" description="Helical" evidence="6">
    <location>
        <begin position="281"/>
        <end position="299"/>
    </location>
</feature>
<evidence type="ECO:0000256" key="4">
    <source>
        <dbReference type="ARBA" id="ARBA00022989"/>
    </source>
</evidence>